<dbReference type="NCBIfam" id="TIGR02937">
    <property type="entry name" value="sigma70-ECF"/>
    <property type="match status" value="1"/>
</dbReference>
<dbReference type="Gene3D" id="1.10.1740.10">
    <property type="match status" value="1"/>
</dbReference>
<dbReference type="InterPro" id="IPR036388">
    <property type="entry name" value="WH-like_DNA-bd_sf"/>
</dbReference>
<reference evidence="6 7" key="1">
    <citation type="submission" date="2015-07" db="EMBL/GenBank/DDBJ databases">
        <authorList>
            <person name="Noorani M."/>
        </authorList>
    </citation>
    <scope>NUCLEOTIDE SEQUENCE [LARGE SCALE GENOMIC DNA]</scope>
    <source>
        <strain evidence="6 7">KCTC 42284</strain>
    </source>
</reference>
<dbReference type="AlphaFoldDB" id="A0A0K0XZ57"/>
<keyword evidence="3" id="KW-0731">Sigma factor</keyword>
<dbReference type="Proteomes" id="UP000066624">
    <property type="component" value="Chromosome"/>
</dbReference>
<dbReference type="InterPro" id="IPR013325">
    <property type="entry name" value="RNA_pol_sigma_r2"/>
</dbReference>
<dbReference type="SUPFAM" id="SSF88659">
    <property type="entry name" value="Sigma3 and sigma4 domains of RNA polymerase sigma factors"/>
    <property type="match status" value="1"/>
</dbReference>
<dbReference type="InterPro" id="IPR011517">
    <property type="entry name" value="RNA_pol_sigma70_ECF-like"/>
</dbReference>
<dbReference type="GO" id="GO:0016987">
    <property type="term" value="F:sigma factor activity"/>
    <property type="evidence" value="ECO:0007669"/>
    <property type="project" value="UniProtKB-KW"/>
</dbReference>
<sequence length="190" mass="21130">MRESKPELSDRLKRWSQGDSEARDEVVEQLYQELKRVARAQLSSERAGHTLQPTALVNEAWMKLAGAHGIQVNDRPHFIALAARMMRQILIDSGRRKQAGKRSDEPTPSLLYGTPSGQTGTLDLMALDAALERLETAHPEQARVVELRYFGGLSIEETAAAMSISASTAKRYWRAARAWLYLELGAPSDG</sequence>
<dbReference type="GO" id="GO:0006352">
    <property type="term" value="P:DNA-templated transcription initiation"/>
    <property type="evidence" value="ECO:0007669"/>
    <property type="project" value="InterPro"/>
</dbReference>
<dbReference type="PATRIC" id="fig|1579979.3.peg.2671"/>
<dbReference type="PANTHER" id="PTHR43133">
    <property type="entry name" value="RNA POLYMERASE ECF-TYPE SIGMA FACTO"/>
    <property type="match status" value="1"/>
</dbReference>
<dbReference type="STRING" id="1579979.WM2015_2615"/>
<proteinExistence type="inferred from homology"/>
<evidence type="ECO:0000313" key="6">
    <source>
        <dbReference type="EMBL" id="AKS42973.1"/>
    </source>
</evidence>
<dbReference type="InterPro" id="IPR014284">
    <property type="entry name" value="RNA_pol_sigma-70_dom"/>
</dbReference>
<evidence type="ECO:0000256" key="3">
    <source>
        <dbReference type="ARBA" id="ARBA00023082"/>
    </source>
</evidence>
<dbReference type="KEGG" id="wma:WM2015_2615"/>
<comment type="similarity">
    <text evidence="1">Belongs to the sigma-70 factor family. ECF subfamily.</text>
</comment>
<dbReference type="InterPro" id="IPR039425">
    <property type="entry name" value="RNA_pol_sigma-70-like"/>
</dbReference>
<evidence type="ECO:0000313" key="7">
    <source>
        <dbReference type="Proteomes" id="UP000066624"/>
    </source>
</evidence>
<protein>
    <submittedName>
        <fullName evidence="6">ECF subfamily RNA polymerase sigma-24 factor</fullName>
    </submittedName>
</protein>
<evidence type="ECO:0000256" key="1">
    <source>
        <dbReference type="ARBA" id="ARBA00010641"/>
    </source>
</evidence>
<organism evidence="6 7">
    <name type="scientific">Wenzhouxiangella marina</name>
    <dbReference type="NCBI Taxonomy" id="1579979"/>
    <lineage>
        <taxon>Bacteria</taxon>
        <taxon>Pseudomonadati</taxon>
        <taxon>Pseudomonadota</taxon>
        <taxon>Gammaproteobacteria</taxon>
        <taxon>Chromatiales</taxon>
        <taxon>Wenzhouxiangellaceae</taxon>
        <taxon>Wenzhouxiangella</taxon>
    </lineage>
</organism>
<dbReference type="SUPFAM" id="SSF88946">
    <property type="entry name" value="Sigma2 domain of RNA polymerase sigma factors"/>
    <property type="match status" value="1"/>
</dbReference>
<evidence type="ECO:0000259" key="5">
    <source>
        <dbReference type="Pfam" id="PF07638"/>
    </source>
</evidence>
<dbReference type="NCBIfam" id="TIGR02999">
    <property type="entry name" value="Sig-70_X6"/>
    <property type="match status" value="1"/>
</dbReference>
<accession>A0A0K0XZ57</accession>
<dbReference type="InterPro" id="IPR013324">
    <property type="entry name" value="RNA_pol_sigma_r3/r4-like"/>
</dbReference>
<evidence type="ECO:0000256" key="4">
    <source>
        <dbReference type="ARBA" id="ARBA00023163"/>
    </source>
</evidence>
<name>A0A0K0XZ57_9GAMM</name>
<keyword evidence="4" id="KW-0804">Transcription</keyword>
<feature type="domain" description="RNA polymerase sigma-70 ECF-like HTH" evidence="5">
    <location>
        <begin position="7"/>
        <end position="183"/>
    </location>
</feature>
<keyword evidence="2" id="KW-0805">Transcription regulation</keyword>
<keyword evidence="7" id="KW-1185">Reference proteome</keyword>
<dbReference type="RefSeq" id="WP_049726492.1">
    <property type="nucleotide sequence ID" value="NZ_CP012154.1"/>
</dbReference>
<dbReference type="Pfam" id="PF07638">
    <property type="entry name" value="Sigma70_ECF"/>
    <property type="match status" value="1"/>
</dbReference>
<gene>
    <name evidence="6" type="ORF">WM2015_2615</name>
</gene>
<dbReference type="OrthoDB" id="128473at2"/>
<dbReference type="PANTHER" id="PTHR43133:SF39">
    <property type="entry name" value="SIMILAR TO RNA POLYMERASE SIGMA-E FACTOR"/>
    <property type="match status" value="1"/>
</dbReference>
<dbReference type="InterPro" id="IPR053812">
    <property type="entry name" value="HTH_Sigma70_ECF-like"/>
</dbReference>
<dbReference type="EMBL" id="CP012154">
    <property type="protein sequence ID" value="AKS42973.1"/>
    <property type="molecule type" value="Genomic_DNA"/>
</dbReference>
<dbReference type="Gene3D" id="1.10.10.10">
    <property type="entry name" value="Winged helix-like DNA-binding domain superfamily/Winged helix DNA-binding domain"/>
    <property type="match status" value="1"/>
</dbReference>
<evidence type="ECO:0000256" key="2">
    <source>
        <dbReference type="ARBA" id="ARBA00023015"/>
    </source>
</evidence>